<protein>
    <submittedName>
        <fullName evidence="1">Uncharacterized protein</fullName>
    </submittedName>
</protein>
<gene>
    <name evidence="1" type="ORF">FOQG_17715</name>
</gene>
<reference evidence="1 2" key="1">
    <citation type="submission" date="2011-11" db="EMBL/GenBank/DDBJ databases">
        <title>The Genome Sequence of Fusarium oxysporum PHW815.</title>
        <authorList>
            <consortium name="The Broad Institute Genome Sequencing Platform"/>
            <person name="Ma L.-J."/>
            <person name="Gale L.R."/>
            <person name="Schwartz D.C."/>
            <person name="Zhou S."/>
            <person name="Corby-Kistler H."/>
            <person name="Young S.K."/>
            <person name="Zeng Q."/>
            <person name="Gargeya S."/>
            <person name="Fitzgerald M."/>
            <person name="Haas B."/>
            <person name="Abouelleil A."/>
            <person name="Alvarado L."/>
            <person name="Arachchi H.M."/>
            <person name="Berlin A."/>
            <person name="Brown A."/>
            <person name="Chapman S.B."/>
            <person name="Chen Z."/>
            <person name="Dunbar C."/>
            <person name="Freedman E."/>
            <person name="Gearin G."/>
            <person name="Goldberg J."/>
            <person name="Griggs A."/>
            <person name="Gujja S."/>
            <person name="Heiman D."/>
            <person name="Howarth C."/>
            <person name="Larson L."/>
            <person name="Lui A."/>
            <person name="MacDonald P.J.P."/>
            <person name="Montmayeur A."/>
            <person name="Murphy C."/>
            <person name="Neiman D."/>
            <person name="Pearson M."/>
            <person name="Priest M."/>
            <person name="Roberts A."/>
            <person name="Saif S."/>
            <person name="Shea T."/>
            <person name="Shenoy N."/>
            <person name="Sisk P."/>
            <person name="Stolte C."/>
            <person name="Sykes S."/>
            <person name="Wortman J."/>
            <person name="Nusbaum C."/>
            <person name="Birren B."/>
        </authorList>
    </citation>
    <scope>NUCLEOTIDE SEQUENCE [LARGE SCALE GENOMIC DNA]</scope>
    <source>
        <strain evidence="1 2">54005</strain>
    </source>
</reference>
<dbReference type="HOGENOM" id="CLU_2606150_0_0_1"/>
<dbReference type="EMBL" id="JH658592">
    <property type="protein sequence ID" value="EXK77568.1"/>
    <property type="molecule type" value="Genomic_DNA"/>
</dbReference>
<organism evidence="1 2">
    <name type="scientific">Fusarium oxysporum f. sp. raphani 54005</name>
    <dbReference type="NCBI Taxonomy" id="1089458"/>
    <lineage>
        <taxon>Eukaryota</taxon>
        <taxon>Fungi</taxon>
        <taxon>Dikarya</taxon>
        <taxon>Ascomycota</taxon>
        <taxon>Pezizomycotina</taxon>
        <taxon>Sordariomycetes</taxon>
        <taxon>Hypocreomycetidae</taxon>
        <taxon>Hypocreales</taxon>
        <taxon>Nectriaceae</taxon>
        <taxon>Fusarium</taxon>
        <taxon>Fusarium oxysporum species complex</taxon>
    </lineage>
</organism>
<accession>X0BFE8</accession>
<proteinExistence type="predicted"/>
<evidence type="ECO:0000313" key="2">
    <source>
        <dbReference type="Proteomes" id="UP000030663"/>
    </source>
</evidence>
<keyword evidence="2" id="KW-1185">Reference proteome</keyword>
<dbReference type="Proteomes" id="UP000030663">
    <property type="component" value="Unassembled WGS sequence"/>
</dbReference>
<sequence>MAVPARLFNQCQLGKKTPSSRHWGLASKQSCLPGMETWDTSTSMALRPGRMWQDHSKYDDSGSSSANRYLHHPCLLLRL</sequence>
<evidence type="ECO:0000313" key="1">
    <source>
        <dbReference type="EMBL" id="EXK77568.1"/>
    </source>
</evidence>
<dbReference type="AlphaFoldDB" id="X0BFE8"/>
<name>X0BFE8_FUSOX</name>